<protein>
    <submittedName>
        <fullName evidence="2">Uncharacterized protein</fullName>
    </submittedName>
</protein>
<dbReference type="Proteomes" id="UP000095285">
    <property type="component" value="Unassembled WGS sequence"/>
</dbReference>
<reference evidence="1" key="1">
    <citation type="submission" date="2012-04" db="EMBL/GenBank/DDBJ databases">
        <title>The Genome Sequence of Loa loa.</title>
        <authorList>
            <consortium name="The Broad Institute Genome Sequencing Platform"/>
            <consortium name="Broad Institute Genome Sequencing Center for Infectious Disease"/>
            <person name="Nutman T.B."/>
            <person name="Fink D.L."/>
            <person name="Russ C."/>
            <person name="Young S."/>
            <person name="Zeng Q."/>
            <person name="Gargeya S."/>
            <person name="Alvarado L."/>
            <person name="Berlin A."/>
            <person name="Chapman S.B."/>
            <person name="Chen Z."/>
            <person name="Freedman E."/>
            <person name="Gellesch M."/>
            <person name="Goldberg J."/>
            <person name="Griggs A."/>
            <person name="Gujja S."/>
            <person name="Heilman E.R."/>
            <person name="Heiman D."/>
            <person name="Howarth C."/>
            <person name="Mehta T."/>
            <person name="Neiman D."/>
            <person name="Pearson M."/>
            <person name="Roberts A."/>
            <person name="Saif S."/>
            <person name="Shea T."/>
            <person name="Shenoy N."/>
            <person name="Sisk P."/>
            <person name="Stolte C."/>
            <person name="Sykes S."/>
            <person name="White J."/>
            <person name="Yandava C."/>
            <person name="Haas B."/>
            <person name="Henn M.R."/>
            <person name="Nusbaum C."/>
            <person name="Birren B."/>
        </authorList>
    </citation>
    <scope>NUCLEOTIDE SEQUENCE [LARGE SCALE GENOMIC DNA]</scope>
</reference>
<name>A0A1I7VNM2_LOALO</name>
<evidence type="ECO:0000313" key="2">
    <source>
        <dbReference type="WBParaSite" id="EN70_4569"/>
    </source>
</evidence>
<keyword evidence="1" id="KW-1185">Reference proteome</keyword>
<proteinExistence type="predicted"/>
<dbReference type="AlphaFoldDB" id="A0A1I7VNM2"/>
<accession>A0A1I7VNM2</accession>
<evidence type="ECO:0000313" key="1">
    <source>
        <dbReference type="Proteomes" id="UP000095285"/>
    </source>
</evidence>
<sequence>MVDAACTTWPFLNEGSDNLARRASESSSVTDAGLSRNRPISDIHKTVIYVDKKPAGEHMRRFITPTIDEVTIVVVDDQALPRDIVLHRRNDRLTKVAETHDALQYPIIFWDATDGYHFNVKMINEETNMRRNVMNNNT</sequence>
<reference evidence="2" key="2">
    <citation type="submission" date="2016-11" db="UniProtKB">
        <authorList>
            <consortium name="WormBaseParasite"/>
        </authorList>
    </citation>
    <scope>IDENTIFICATION</scope>
</reference>
<dbReference type="WBParaSite" id="EN70_4569">
    <property type="protein sequence ID" value="EN70_4569"/>
    <property type="gene ID" value="EN70_4569"/>
</dbReference>
<organism evidence="1 2">
    <name type="scientific">Loa loa</name>
    <name type="common">Eye worm</name>
    <name type="synonym">Filaria loa</name>
    <dbReference type="NCBI Taxonomy" id="7209"/>
    <lineage>
        <taxon>Eukaryota</taxon>
        <taxon>Metazoa</taxon>
        <taxon>Ecdysozoa</taxon>
        <taxon>Nematoda</taxon>
        <taxon>Chromadorea</taxon>
        <taxon>Rhabditida</taxon>
        <taxon>Spirurina</taxon>
        <taxon>Spiruromorpha</taxon>
        <taxon>Filarioidea</taxon>
        <taxon>Onchocercidae</taxon>
        <taxon>Loa</taxon>
    </lineage>
</organism>
<dbReference type="STRING" id="7209.A0A1I7VNM2"/>